<dbReference type="GO" id="GO:1901137">
    <property type="term" value="P:carbohydrate derivative biosynthetic process"/>
    <property type="evidence" value="ECO:0007669"/>
    <property type="project" value="UniProtKB-ARBA"/>
</dbReference>
<keyword evidence="3" id="KW-0997">Cell inner membrane</keyword>
<dbReference type="EMBL" id="AUZZ01004466">
    <property type="protein sequence ID" value="EQD53106.1"/>
    <property type="molecule type" value="Genomic_DNA"/>
</dbReference>
<evidence type="ECO:0000256" key="1">
    <source>
        <dbReference type="ARBA" id="ARBA00004533"/>
    </source>
</evidence>
<keyword evidence="6 7" id="KW-0012">Acyltransferase</keyword>
<dbReference type="PANTHER" id="PTHR30606">
    <property type="entry name" value="LIPID A BIOSYNTHESIS LAUROYL ACYLTRANSFERASE"/>
    <property type="match status" value="1"/>
</dbReference>
<evidence type="ECO:0000313" key="7">
    <source>
        <dbReference type="EMBL" id="EQD53106.1"/>
    </source>
</evidence>
<keyword evidence="2" id="KW-1003">Cell membrane</keyword>
<name>T0ZY12_9ZZZZ</name>
<dbReference type="CDD" id="cd07984">
    <property type="entry name" value="LPLAT_LABLAT-like"/>
    <property type="match status" value="1"/>
</dbReference>
<keyword evidence="5" id="KW-0472">Membrane</keyword>
<comment type="subcellular location">
    <subcellularLocation>
        <location evidence="1">Cell inner membrane</location>
    </subcellularLocation>
</comment>
<evidence type="ECO:0000256" key="3">
    <source>
        <dbReference type="ARBA" id="ARBA00022519"/>
    </source>
</evidence>
<feature type="non-terminal residue" evidence="7">
    <location>
        <position position="1"/>
    </location>
</feature>
<evidence type="ECO:0000256" key="5">
    <source>
        <dbReference type="ARBA" id="ARBA00023136"/>
    </source>
</evidence>
<accession>T0ZY12</accession>
<dbReference type="InterPro" id="IPR004960">
    <property type="entry name" value="LipA_acyltrans"/>
</dbReference>
<evidence type="ECO:0000256" key="4">
    <source>
        <dbReference type="ARBA" id="ARBA00022679"/>
    </source>
</evidence>
<dbReference type="AlphaFoldDB" id="T0ZY12"/>
<dbReference type="GO" id="GO:0008610">
    <property type="term" value="P:lipid biosynthetic process"/>
    <property type="evidence" value="ECO:0007669"/>
    <property type="project" value="UniProtKB-ARBA"/>
</dbReference>
<proteinExistence type="predicted"/>
<evidence type="ECO:0000256" key="2">
    <source>
        <dbReference type="ARBA" id="ARBA00022475"/>
    </source>
</evidence>
<dbReference type="PANTHER" id="PTHR30606:SF10">
    <property type="entry name" value="PHOSPHATIDYLINOSITOL MANNOSIDE ACYLTRANSFERASE"/>
    <property type="match status" value="1"/>
</dbReference>
<gene>
    <name evidence="7" type="ORF">B2A_06327</name>
</gene>
<dbReference type="EC" id="2.3.1.-" evidence="7"/>
<evidence type="ECO:0000256" key="6">
    <source>
        <dbReference type="ARBA" id="ARBA00023315"/>
    </source>
</evidence>
<comment type="caution">
    <text evidence="7">The sequence shown here is derived from an EMBL/GenBank/DDBJ whole genome shotgun (WGS) entry which is preliminary data.</text>
</comment>
<organism evidence="7">
    <name type="scientific">mine drainage metagenome</name>
    <dbReference type="NCBI Taxonomy" id="410659"/>
    <lineage>
        <taxon>unclassified sequences</taxon>
        <taxon>metagenomes</taxon>
        <taxon>ecological metagenomes</taxon>
    </lineage>
</organism>
<reference evidence="7" key="1">
    <citation type="submission" date="2013-08" db="EMBL/GenBank/DDBJ databases">
        <authorList>
            <person name="Mendez C."/>
            <person name="Richter M."/>
            <person name="Ferrer M."/>
            <person name="Sanchez J."/>
        </authorList>
    </citation>
    <scope>NUCLEOTIDE SEQUENCE</scope>
</reference>
<keyword evidence="4 7" id="KW-0808">Transferase</keyword>
<dbReference type="Pfam" id="PF03279">
    <property type="entry name" value="Lip_A_acyltrans"/>
    <property type="match status" value="1"/>
</dbReference>
<sequence length="173" mass="18823">ESYLLALRGYFSYSRYWFEALGLVQLSRRELSARMSFHGFENLFKALGEGKGVILTSPHLGNWDFGAAWLASGGHPITAVMEELKPRALFDWFSSHRIAFGVKVIPASVSAFGELAKTLARNEVAALVADRDILGSGVKVPVFRGGGFGATRCRAPVASNWGTNSSRGHLYVA</sequence>
<dbReference type="GO" id="GO:0016746">
    <property type="term" value="F:acyltransferase activity"/>
    <property type="evidence" value="ECO:0007669"/>
    <property type="project" value="UniProtKB-KW"/>
</dbReference>
<dbReference type="GO" id="GO:0005886">
    <property type="term" value="C:plasma membrane"/>
    <property type="evidence" value="ECO:0007669"/>
    <property type="project" value="UniProtKB-SubCell"/>
</dbReference>
<feature type="non-terminal residue" evidence="7">
    <location>
        <position position="173"/>
    </location>
</feature>
<reference evidence="7" key="2">
    <citation type="journal article" date="2014" name="ISME J.">
        <title>Microbial stratification in low pH oxic and suboxic macroscopic growths along an acid mine drainage.</title>
        <authorList>
            <person name="Mendez-Garcia C."/>
            <person name="Mesa V."/>
            <person name="Sprenger R.R."/>
            <person name="Richter M."/>
            <person name="Diez M.S."/>
            <person name="Solano J."/>
            <person name="Bargiela R."/>
            <person name="Golyshina O.V."/>
            <person name="Manteca A."/>
            <person name="Ramos J.L."/>
            <person name="Gallego J.R."/>
            <person name="Llorente I."/>
            <person name="Martins Dos Santos V.A."/>
            <person name="Jensen O.N."/>
            <person name="Pelaez A.I."/>
            <person name="Sanchez J."/>
            <person name="Ferrer M."/>
        </authorList>
    </citation>
    <scope>NUCLEOTIDE SEQUENCE</scope>
</reference>
<protein>
    <submittedName>
        <fullName evidence="7">Bacterial lipid A biosynthesis acyltransferase</fullName>
        <ecNumber evidence="7">2.3.1.-</ecNumber>
    </submittedName>
</protein>